<dbReference type="InterPro" id="IPR036291">
    <property type="entry name" value="NAD(P)-bd_dom_sf"/>
</dbReference>
<gene>
    <name evidence="4" type="ORF">BXYJ_LOCUS4271</name>
</gene>
<dbReference type="SMR" id="A0A1I7SVU4"/>
<dbReference type="Pfam" id="PF00106">
    <property type="entry name" value="adh_short"/>
    <property type="match status" value="1"/>
</dbReference>
<sequence>MPSRSSEDVGVERVETLANILQTPSPMAPKFGRHTTAKDVVQGMDLTNKTYLITGATSGLGQEVAITLAEAGAHVVMAIRDLNKGDLVRSHIYTNTCYRKVDIIRMDLLDLSSVVDAANEFKKNGWDLHGLILNAGAYAPNPGFNELDNLNSALQTNYLSHFFLTLLLKDVLIKSAPSRIVSLTSVMTKYLRMNQKVNATQFLEQLIETGGRGTRKYHQYAKSKLCNIMLMKKMHRDLHCHGVSTYAVDPGSFINTRIAAENYGWLRELVCLMASPFSKEVAEGAATVIFAAIHPAAETMSGKNLVNHKVKESTIHPAANNEVFQDALYSHSCAMIERVLSMRKIKGDDDDIVDFSDSKNGYLQKLIKEN</sequence>
<proteinExistence type="inferred from homology"/>
<evidence type="ECO:0000256" key="3">
    <source>
        <dbReference type="ARBA" id="ARBA00023002"/>
    </source>
</evidence>
<dbReference type="eggNOG" id="KOG1208">
    <property type="taxonomic scope" value="Eukaryota"/>
</dbReference>
<keyword evidence="3" id="KW-0560">Oxidoreductase</keyword>
<keyword evidence="2" id="KW-0521">NADP</keyword>
<dbReference type="GO" id="GO:0016491">
    <property type="term" value="F:oxidoreductase activity"/>
    <property type="evidence" value="ECO:0007669"/>
    <property type="project" value="UniProtKB-KW"/>
</dbReference>
<dbReference type="AlphaFoldDB" id="A0A1I7SVU4"/>
<dbReference type="Proteomes" id="UP000582659">
    <property type="component" value="Unassembled WGS sequence"/>
</dbReference>
<evidence type="ECO:0000313" key="6">
    <source>
        <dbReference type="Proteomes" id="UP000659654"/>
    </source>
</evidence>
<reference evidence="4" key="2">
    <citation type="submission" date="2020-09" db="EMBL/GenBank/DDBJ databases">
        <authorList>
            <person name="Kikuchi T."/>
        </authorList>
    </citation>
    <scope>NUCLEOTIDE SEQUENCE</scope>
    <source>
        <strain evidence="4">Ka4C1</strain>
    </source>
</reference>
<dbReference type="PRINTS" id="PR00081">
    <property type="entry name" value="GDHRDH"/>
</dbReference>
<accession>A0A1I7SVU4</accession>
<evidence type="ECO:0000256" key="2">
    <source>
        <dbReference type="ARBA" id="ARBA00022857"/>
    </source>
</evidence>
<evidence type="ECO:0000256" key="1">
    <source>
        <dbReference type="ARBA" id="ARBA00006484"/>
    </source>
</evidence>
<dbReference type="EMBL" id="CAJFCV020000002">
    <property type="protein sequence ID" value="CAG9098283.1"/>
    <property type="molecule type" value="Genomic_DNA"/>
</dbReference>
<organism evidence="5 7">
    <name type="scientific">Bursaphelenchus xylophilus</name>
    <name type="common">Pinewood nematode worm</name>
    <name type="synonym">Aphelenchoides xylophilus</name>
    <dbReference type="NCBI Taxonomy" id="6326"/>
    <lineage>
        <taxon>Eukaryota</taxon>
        <taxon>Metazoa</taxon>
        <taxon>Ecdysozoa</taxon>
        <taxon>Nematoda</taxon>
        <taxon>Chromadorea</taxon>
        <taxon>Rhabditida</taxon>
        <taxon>Tylenchina</taxon>
        <taxon>Tylenchomorpha</taxon>
        <taxon>Aphelenchoidea</taxon>
        <taxon>Aphelenchoididae</taxon>
        <taxon>Bursaphelenchus</taxon>
    </lineage>
</organism>
<dbReference type="OrthoDB" id="9989144at2759"/>
<evidence type="ECO:0000313" key="4">
    <source>
        <dbReference type="EMBL" id="CAD5215921.1"/>
    </source>
</evidence>
<dbReference type="EMBL" id="CAJFDI010000002">
    <property type="protein sequence ID" value="CAD5215921.1"/>
    <property type="molecule type" value="Genomic_DNA"/>
</dbReference>
<dbReference type="InterPro" id="IPR002347">
    <property type="entry name" value="SDR_fam"/>
</dbReference>
<evidence type="ECO:0000313" key="7">
    <source>
        <dbReference type="WBParaSite" id="BXY_1717200.1"/>
    </source>
</evidence>
<keyword evidence="6" id="KW-1185">Reference proteome</keyword>
<dbReference type="WBParaSite" id="BXY_1717200.1">
    <property type="protein sequence ID" value="BXY_1717200.1"/>
    <property type="gene ID" value="BXY_1717200"/>
</dbReference>
<evidence type="ECO:0000313" key="5">
    <source>
        <dbReference type="Proteomes" id="UP000095284"/>
    </source>
</evidence>
<dbReference type="Proteomes" id="UP000659654">
    <property type="component" value="Unassembled WGS sequence"/>
</dbReference>
<dbReference type="Proteomes" id="UP000095284">
    <property type="component" value="Unplaced"/>
</dbReference>
<dbReference type="SUPFAM" id="SSF51735">
    <property type="entry name" value="NAD(P)-binding Rossmann-fold domains"/>
    <property type="match status" value="1"/>
</dbReference>
<dbReference type="PANTHER" id="PTHR24320:SF282">
    <property type="entry name" value="WW DOMAIN-CONTAINING OXIDOREDUCTASE"/>
    <property type="match status" value="1"/>
</dbReference>
<comment type="similarity">
    <text evidence="1">Belongs to the short-chain dehydrogenases/reductases (SDR) family.</text>
</comment>
<dbReference type="Gene3D" id="3.40.50.720">
    <property type="entry name" value="NAD(P)-binding Rossmann-like Domain"/>
    <property type="match status" value="1"/>
</dbReference>
<reference evidence="7" key="1">
    <citation type="submission" date="2016-11" db="UniProtKB">
        <authorList>
            <consortium name="WormBaseParasite"/>
        </authorList>
    </citation>
    <scope>IDENTIFICATION</scope>
</reference>
<dbReference type="PANTHER" id="PTHR24320">
    <property type="entry name" value="RETINOL DEHYDROGENASE"/>
    <property type="match status" value="1"/>
</dbReference>
<name>A0A1I7SVU4_BURXY</name>
<protein>
    <submittedName>
        <fullName evidence="4">(pine wood nematode) hypothetical protein</fullName>
    </submittedName>
</protein>